<proteinExistence type="inferred from homology"/>
<evidence type="ECO:0000256" key="2">
    <source>
        <dbReference type="ARBA" id="ARBA00023157"/>
    </source>
</evidence>
<dbReference type="InterPro" id="IPR013766">
    <property type="entry name" value="Thioredoxin_domain"/>
</dbReference>
<evidence type="ECO:0000313" key="6">
    <source>
        <dbReference type="Proteomes" id="UP000272025"/>
    </source>
</evidence>
<keyword evidence="2" id="KW-1015">Disulfide bond</keyword>
<gene>
    <name evidence="5" type="ORF">SODALDRAFT_330809</name>
</gene>
<dbReference type="PROSITE" id="PS51352">
    <property type="entry name" value="THIOREDOXIN_2"/>
    <property type="match status" value="1"/>
</dbReference>
<feature type="transmembrane region" description="Helical" evidence="3">
    <location>
        <begin position="151"/>
        <end position="174"/>
    </location>
</feature>
<dbReference type="CDD" id="cd02947">
    <property type="entry name" value="TRX_family"/>
    <property type="match status" value="1"/>
</dbReference>
<keyword evidence="3" id="KW-0472">Membrane</keyword>
<dbReference type="PANTHER" id="PTHR46115">
    <property type="entry name" value="THIOREDOXIN-LIKE PROTEIN 1"/>
    <property type="match status" value="1"/>
</dbReference>
<evidence type="ECO:0000256" key="3">
    <source>
        <dbReference type="SAM" id="Phobius"/>
    </source>
</evidence>
<dbReference type="InterPro" id="IPR036249">
    <property type="entry name" value="Thioredoxin-like_sf"/>
</dbReference>
<dbReference type="PROSITE" id="PS00194">
    <property type="entry name" value="THIOREDOXIN_1"/>
    <property type="match status" value="1"/>
</dbReference>
<keyword evidence="3" id="KW-0812">Transmembrane</keyword>
<feature type="domain" description="Thioredoxin" evidence="4">
    <location>
        <begin position="1"/>
        <end position="109"/>
    </location>
</feature>
<reference evidence="5 6" key="1">
    <citation type="journal article" date="2018" name="Mol. Ecol.">
        <title>The obligate alkalophilic soda-lake fungus Sodiomyces alkalinus has shifted to a protein diet.</title>
        <authorList>
            <person name="Grum-Grzhimaylo A.A."/>
            <person name="Falkoski D.L."/>
            <person name="van den Heuvel J."/>
            <person name="Valero-Jimenez C.A."/>
            <person name="Min B."/>
            <person name="Choi I.G."/>
            <person name="Lipzen A."/>
            <person name="Daum C.G."/>
            <person name="Aanen D.K."/>
            <person name="Tsang A."/>
            <person name="Henrissat B."/>
            <person name="Bilanenko E.N."/>
            <person name="de Vries R.P."/>
            <person name="van Kan J.A.L."/>
            <person name="Grigoriev I.V."/>
            <person name="Debets A.J.M."/>
        </authorList>
    </citation>
    <scope>NUCLEOTIDE SEQUENCE [LARGE SCALE GENOMIC DNA]</scope>
    <source>
        <strain evidence="5 6">F11</strain>
    </source>
</reference>
<dbReference type="AlphaFoldDB" id="A0A3N2Q2X9"/>
<dbReference type="RefSeq" id="XP_028468898.1">
    <property type="nucleotide sequence ID" value="XM_028611295.1"/>
</dbReference>
<evidence type="ECO:0000259" key="4">
    <source>
        <dbReference type="PROSITE" id="PS51352"/>
    </source>
</evidence>
<comment type="similarity">
    <text evidence="1">Belongs to the thioredoxin family.</text>
</comment>
<dbReference type="EMBL" id="ML119052">
    <property type="protein sequence ID" value="ROT41092.1"/>
    <property type="molecule type" value="Genomic_DNA"/>
</dbReference>
<dbReference type="PRINTS" id="PR00421">
    <property type="entry name" value="THIOREDOXIN"/>
</dbReference>
<name>A0A3N2Q2X9_SODAK</name>
<dbReference type="GeneID" id="39579773"/>
<dbReference type="Gene3D" id="3.40.30.10">
    <property type="entry name" value="Glutaredoxin"/>
    <property type="match status" value="1"/>
</dbReference>
<protein>
    <submittedName>
        <fullName evidence="5">Thioredoxin-like protein</fullName>
    </submittedName>
</protein>
<organism evidence="5 6">
    <name type="scientific">Sodiomyces alkalinus (strain CBS 110278 / VKM F-3762 / F11)</name>
    <name type="common">Alkaliphilic filamentous fungus</name>
    <dbReference type="NCBI Taxonomy" id="1314773"/>
    <lineage>
        <taxon>Eukaryota</taxon>
        <taxon>Fungi</taxon>
        <taxon>Dikarya</taxon>
        <taxon>Ascomycota</taxon>
        <taxon>Pezizomycotina</taxon>
        <taxon>Sordariomycetes</taxon>
        <taxon>Hypocreomycetidae</taxon>
        <taxon>Glomerellales</taxon>
        <taxon>Plectosphaerellaceae</taxon>
        <taxon>Sodiomyces</taxon>
    </lineage>
</organism>
<sequence>MSGPITIQSAGQWQDILSTTNVVVADFYADWCGPCKMIAPHFETLSKEHSKPKKVAFCKINVDSLSSVSRTYGVTAMPTFIIFHAGQPIETIRGANPPALTGAISKAVNLPAKPGHGAGHAFQAPGRTLGGGEGVGSSRTVRPSAAASAGFSIWAVIQHVVTVVGLYVVSLIAVRWYLFGMPEGGLWAMLTDWWPNMESIDRFLQSRGKLAV</sequence>
<dbReference type="InterPro" id="IPR017937">
    <property type="entry name" value="Thioredoxin_CS"/>
</dbReference>
<dbReference type="Pfam" id="PF00085">
    <property type="entry name" value="Thioredoxin"/>
    <property type="match status" value="1"/>
</dbReference>
<keyword evidence="6" id="KW-1185">Reference proteome</keyword>
<dbReference type="Proteomes" id="UP000272025">
    <property type="component" value="Unassembled WGS sequence"/>
</dbReference>
<evidence type="ECO:0000256" key="1">
    <source>
        <dbReference type="ARBA" id="ARBA00008987"/>
    </source>
</evidence>
<keyword evidence="3" id="KW-1133">Transmembrane helix</keyword>
<dbReference type="SUPFAM" id="SSF52833">
    <property type="entry name" value="Thioredoxin-like"/>
    <property type="match status" value="1"/>
</dbReference>
<accession>A0A3N2Q2X9</accession>
<dbReference type="OrthoDB" id="2121326at2759"/>
<dbReference type="STRING" id="1314773.A0A3N2Q2X9"/>
<evidence type="ECO:0000313" key="5">
    <source>
        <dbReference type="EMBL" id="ROT41092.1"/>
    </source>
</evidence>